<comment type="function">
    <text evidence="7">This is one of the proteins that bind and probably mediate the attachment of the 5S RNA into the large ribosomal subunit, where it forms part of the central protuberance.</text>
</comment>
<evidence type="ECO:0000256" key="2">
    <source>
        <dbReference type="ARBA" id="ARBA00022730"/>
    </source>
</evidence>
<keyword evidence="2 7" id="KW-0699">rRNA-binding</keyword>
<evidence type="ECO:0000256" key="5">
    <source>
        <dbReference type="ARBA" id="ARBA00023274"/>
    </source>
</evidence>
<dbReference type="GO" id="GO:0003735">
    <property type="term" value="F:structural constituent of ribosome"/>
    <property type="evidence" value="ECO:0007669"/>
    <property type="project" value="InterPro"/>
</dbReference>
<comment type="subunit">
    <text evidence="7">Part of the 50S ribosomal subunit; part of the 5S rRNA/L5/L18/L25 subcomplex. Contacts the 5S and 23S rRNAs.</text>
</comment>
<reference evidence="8" key="2">
    <citation type="submission" date="2020-09" db="EMBL/GenBank/DDBJ databases">
        <authorList>
            <person name="Sun Q."/>
            <person name="Kim S."/>
        </authorList>
    </citation>
    <scope>NUCLEOTIDE SEQUENCE</scope>
    <source>
        <strain evidence="8">KCTC 12870</strain>
    </source>
</reference>
<keyword evidence="4 7" id="KW-0689">Ribosomal protein</keyword>
<gene>
    <name evidence="7 8" type="primary">rplR</name>
    <name evidence="8" type="ORF">GCM10007047_27670</name>
</gene>
<dbReference type="Proteomes" id="UP000642829">
    <property type="component" value="Unassembled WGS sequence"/>
</dbReference>
<dbReference type="EMBL" id="BMXG01000020">
    <property type="protein sequence ID" value="GHC08898.1"/>
    <property type="molecule type" value="Genomic_DNA"/>
</dbReference>
<keyword evidence="9" id="KW-1185">Reference proteome</keyword>
<dbReference type="Gene3D" id="3.30.420.100">
    <property type="match status" value="1"/>
</dbReference>
<dbReference type="HAMAP" id="MF_01337_B">
    <property type="entry name" value="Ribosomal_uL18_B"/>
    <property type="match status" value="1"/>
</dbReference>
<proteinExistence type="inferred from homology"/>
<evidence type="ECO:0000256" key="4">
    <source>
        <dbReference type="ARBA" id="ARBA00022980"/>
    </source>
</evidence>
<evidence type="ECO:0000256" key="6">
    <source>
        <dbReference type="ARBA" id="ARBA00035197"/>
    </source>
</evidence>
<evidence type="ECO:0000313" key="8">
    <source>
        <dbReference type="EMBL" id="GHC08898.1"/>
    </source>
</evidence>
<dbReference type="PANTHER" id="PTHR12899:SF3">
    <property type="entry name" value="LARGE RIBOSOMAL SUBUNIT PROTEIN UL18M"/>
    <property type="match status" value="1"/>
</dbReference>
<evidence type="ECO:0000313" key="9">
    <source>
        <dbReference type="Proteomes" id="UP000642829"/>
    </source>
</evidence>
<evidence type="ECO:0000256" key="3">
    <source>
        <dbReference type="ARBA" id="ARBA00022884"/>
    </source>
</evidence>
<dbReference type="GO" id="GO:0008097">
    <property type="term" value="F:5S rRNA binding"/>
    <property type="evidence" value="ECO:0007669"/>
    <property type="project" value="TreeGrafter"/>
</dbReference>
<dbReference type="GO" id="GO:0006412">
    <property type="term" value="P:translation"/>
    <property type="evidence" value="ECO:0007669"/>
    <property type="project" value="UniProtKB-UniRule"/>
</dbReference>
<dbReference type="RefSeq" id="WP_189516247.1">
    <property type="nucleotide sequence ID" value="NZ_BMXG01000020.1"/>
</dbReference>
<organism evidence="8 9">
    <name type="scientific">Cerasicoccus arenae</name>
    <dbReference type="NCBI Taxonomy" id="424488"/>
    <lineage>
        <taxon>Bacteria</taxon>
        <taxon>Pseudomonadati</taxon>
        <taxon>Verrucomicrobiota</taxon>
        <taxon>Opitutia</taxon>
        <taxon>Puniceicoccales</taxon>
        <taxon>Cerasicoccaceae</taxon>
        <taxon>Cerasicoccus</taxon>
    </lineage>
</organism>
<dbReference type="NCBIfam" id="TIGR00060">
    <property type="entry name" value="L18_bact"/>
    <property type="match status" value="1"/>
</dbReference>
<dbReference type="FunFam" id="3.30.420.100:FF:000001">
    <property type="entry name" value="50S ribosomal protein L18"/>
    <property type="match status" value="1"/>
</dbReference>
<reference evidence="8" key="1">
    <citation type="journal article" date="2014" name="Int. J. Syst. Evol. Microbiol.">
        <title>Complete genome sequence of Corynebacterium casei LMG S-19264T (=DSM 44701T), isolated from a smear-ripened cheese.</title>
        <authorList>
            <consortium name="US DOE Joint Genome Institute (JGI-PGF)"/>
            <person name="Walter F."/>
            <person name="Albersmeier A."/>
            <person name="Kalinowski J."/>
            <person name="Ruckert C."/>
        </authorList>
    </citation>
    <scope>NUCLEOTIDE SEQUENCE</scope>
    <source>
        <strain evidence="8">KCTC 12870</strain>
    </source>
</reference>
<dbReference type="PANTHER" id="PTHR12899">
    <property type="entry name" value="39S RIBOSOMAL PROTEIN L18, MITOCHONDRIAL"/>
    <property type="match status" value="1"/>
</dbReference>
<accession>A0A8J3DHT2</accession>
<dbReference type="Pfam" id="PF00861">
    <property type="entry name" value="Ribosomal_L18p"/>
    <property type="match status" value="1"/>
</dbReference>
<dbReference type="InterPro" id="IPR005484">
    <property type="entry name" value="Ribosomal_uL18_bac/plant/anim"/>
</dbReference>
<comment type="similarity">
    <text evidence="1 7">Belongs to the universal ribosomal protein uL18 family.</text>
</comment>
<dbReference type="InterPro" id="IPR057268">
    <property type="entry name" value="Ribosomal_L18"/>
</dbReference>
<keyword evidence="5 7" id="KW-0687">Ribonucleoprotein</keyword>
<comment type="caution">
    <text evidence="8">The sequence shown here is derived from an EMBL/GenBank/DDBJ whole genome shotgun (WGS) entry which is preliminary data.</text>
</comment>
<protein>
    <recommendedName>
        <fullName evidence="6 7">Large ribosomal subunit protein uL18</fullName>
    </recommendedName>
</protein>
<keyword evidence="3 7" id="KW-0694">RNA-binding</keyword>
<sequence>MKLSEKLRVNLQKRRWRIRKRAVGDALRPRLVVTFTNQHIHAQCINDVEQRTLVSASTLSKDLREQSLKPNTTGASTLGKLIGERAKAVGVEKVVFDRAGRRYHGCVKAFADAAREAGLNF</sequence>
<dbReference type="AlphaFoldDB" id="A0A8J3DHT2"/>
<dbReference type="SUPFAM" id="SSF53137">
    <property type="entry name" value="Translational machinery components"/>
    <property type="match status" value="1"/>
</dbReference>
<name>A0A8J3DHT2_9BACT</name>
<dbReference type="CDD" id="cd00432">
    <property type="entry name" value="Ribosomal_L18_L5e"/>
    <property type="match status" value="1"/>
</dbReference>
<evidence type="ECO:0000256" key="1">
    <source>
        <dbReference type="ARBA" id="ARBA00007116"/>
    </source>
</evidence>
<dbReference type="InterPro" id="IPR004389">
    <property type="entry name" value="Ribosomal_uL18_bac-type"/>
</dbReference>
<evidence type="ECO:0000256" key="7">
    <source>
        <dbReference type="HAMAP-Rule" id="MF_01337"/>
    </source>
</evidence>
<dbReference type="GO" id="GO:0022625">
    <property type="term" value="C:cytosolic large ribosomal subunit"/>
    <property type="evidence" value="ECO:0007669"/>
    <property type="project" value="TreeGrafter"/>
</dbReference>